<dbReference type="Proteomes" id="UP000229612">
    <property type="component" value="Unassembled WGS sequence"/>
</dbReference>
<reference evidence="2" key="1">
    <citation type="submission" date="2017-09" db="EMBL/GenBank/DDBJ databases">
        <title>Depth-based differentiation of microbial function through sediment-hosted aquifers and enrichment of novel symbionts in the deep terrestrial subsurface.</title>
        <authorList>
            <person name="Probst A.J."/>
            <person name="Ladd B."/>
            <person name="Jarett J.K."/>
            <person name="Geller-Mcgrath D.E."/>
            <person name="Sieber C.M.K."/>
            <person name="Emerson J.B."/>
            <person name="Anantharaman K."/>
            <person name="Thomas B.C."/>
            <person name="Malmstrom R."/>
            <person name="Stieglmeier M."/>
            <person name="Klingl A."/>
            <person name="Woyke T."/>
            <person name="Ryan C.M."/>
            <person name="Banfield J.F."/>
        </authorList>
    </citation>
    <scope>NUCLEOTIDE SEQUENCE [LARGE SCALE GENOMIC DNA]</scope>
</reference>
<accession>A0A2H0UHQ2</accession>
<proteinExistence type="predicted"/>
<dbReference type="InterPro" id="IPR029063">
    <property type="entry name" value="SAM-dependent_MTases_sf"/>
</dbReference>
<dbReference type="AlphaFoldDB" id="A0A2H0UHQ2"/>
<dbReference type="Pfam" id="PF03269">
    <property type="entry name" value="DUF268"/>
    <property type="match status" value="1"/>
</dbReference>
<evidence type="ECO:0000313" key="2">
    <source>
        <dbReference type="Proteomes" id="UP000229612"/>
    </source>
</evidence>
<name>A0A2H0UHQ2_9BACT</name>
<dbReference type="EMBL" id="PFBG01000017">
    <property type="protein sequence ID" value="PIR85944.1"/>
    <property type="molecule type" value="Genomic_DNA"/>
</dbReference>
<dbReference type="Gene3D" id="3.40.50.150">
    <property type="entry name" value="Vaccinia Virus protein VP39"/>
    <property type="match status" value="1"/>
</dbReference>
<evidence type="ECO:0000313" key="1">
    <source>
        <dbReference type="EMBL" id="PIR85944.1"/>
    </source>
</evidence>
<organism evidence="1 2">
    <name type="scientific">Candidatus Kaiserbacteria bacterium CG10_big_fil_rev_8_21_14_0_10_44_10</name>
    <dbReference type="NCBI Taxonomy" id="1974606"/>
    <lineage>
        <taxon>Bacteria</taxon>
        <taxon>Candidatus Kaiseribacteriota</taxon>
    </lineage>
</organism>
<gene>
    <name evidence="1" type="ORF">COU14_01530</name>
</gene>
<evidence type="ECO:0008006" key="3">
    <source>
        <dbReference type="Google" id="ProtNLM"/>
    </source>
</evidence>
<comment type="caution">
    <text evidence="1">The sequence shown here is derived from an EMBL/GenBank/DDBJ whole genome shotgun (WGS) entry which is preliminary data.</text>
</comment>
<protein>
    <recommendedName>
        <fullName evidence="3">DUF268 domain-containing protein</fullName>
    </recommendedName>
</protein>
<dbReference type="SUPFAM" id="SSF53335">
    <property type="entry name" value="S-adenosyl-L-methionine-dependent methyltransferases"/>
    <property type="match status" value="1"/>
</dbReference>
<dbReference type="InterPro" id="IPR004951">
    <property type="entry name" value="DUF268_CAE_spp"/>
</dbReference>
<sequence>MKDFIKKLIRLVQFPFIIGEFWRFSRVNDGRFSMKLTDVYPCIKDKTIKTGFDRHYVYFTAWAARQVKKISPEKHIDISSSLYFSGIVSAFIPVEFYDYRPAELSLSNLESKHADLTQLPFDDNSVTSLSCMHVVEHIGLGRYGDPLDTEGDIKAAKELSRVLAKGGKLLFVVPVGKQSRIEYNAHRIYSYETAVSLFPDLKLEEFTLIPEKNGAPIINTGPESIKDETYACGCFVFTKS</sequence>